<dbReference type="PANTHER" id="PTHR43792:SF1">
    <property type="entry name" value="N-ACETYLTRANSFERASE DOMAIN-CONTAINING PROTEIN"/>
    <property type="match status" value="1"/>
</dbReference>
<dbReference type="EMBL" id="NLAX01001033">
    <property type="protein sequence ID" value="PKS06751.1"/>
    <property type="molecule type" value="Genomic_DNA"/>
</dbReference>
<accession>A0A2N3N2U2</accession>
<dbReference type="InterPro" id="IPR000182">
    <property type="entry name" value="GNAT_dom"/>
</dbReference>
<proteinExistence type="predicted"/>
<organism evidence="2 3">
    <name type="scientific">Lomentospora prolificans</name>
    <dbReference type="NCBI Taxonomy" id="41688"/>
    <lineage>
        <taxon>Eukaryota</taxon>
        <taxon>Fungi</taxon>
        <taxon>Dikarya</taxon>
        <taxon>Ascomycota</taxon>
        <taxon>Pezizomycotina</taxon>
        <taxon>Sordariomycetes</taxon>
        <taxon>Hypocreomycetidae</taxon>
        <taxon>Microascales</taxon>
        <taxon>Microascaceae</taxon>
        <taxon>Lomentospora</taxon>
    </lineage>
</organism>
<feature type="domain" description="N-acetyltransferase" evidence="1">
    <location>
        <begin position="17"/>
        <end position="176"/>
    </location>
</feature>
<dbReference type="OrthoDB" id="64477at2759"/>
<evidence type="ECO:0000313" key="3">
    <source>
        <dbReference type="Proteomes" id="UP000233524"/>
    </source>
</evidence>
<comment type="caution">
    <text evidence="2">The sequence shown here is derived from an EMBL/GenBank/DDBJ whole genome shotgun (WGS) entry which is preliminary data.</text>
</comment>
<reference evidence="2 3" key="1">
    <citation type="journal article" date="2017" name="G3 (Bethesda)">
        <title>First Draft Genome Sequence of the Pathogenic Fungus Lomentospora prolificans (Formerly Scedosporium prolificans).</title>
        <authorList>
            <person name="Luo R."/>
            <person name="Zimin A."/>
            <person name="Workman R."/>
            <person name="Fan Y."/>
            <person name="Pertea G."/>
            <person name="Grossman N."/>
            <person name="Wear M.P."/>
            <person name="Jia B."/>
            <person name="Miller H."/>
            <person name="Casadevall A."/>
            <person name="Timp W."/>
            <person name="Zhang S.X."/>
            <person name="Salzberg S.L."/>
        </authorList>
    </citation>
    <scope>NUCLEOTIDE SEQUENCE [LARGE SCALE GENOMIC DNA]</scope>
    <source>
        <strain evidence="2 3">JHH-5317</strain>
    </source>
</reference>
<dbReference type="AlphaFoldDB" id="A0A2N3N2U2"/>
<evidence type="ECO:0000313" key="2">
    <source>
        <dbReference type="EMBL" id="PKS06751.1"/>
    </source>
</evidence>
<dbReference type="GO" id="GO:0016747">
    <property type="term" value="F:acyltransferase activity, transferring groups other than amino-acyl groups"/>
    <property type="evidence" value="ECO:0007669"/>
    <property type="project" value="InterPro"/>
</dbReference>
<dbReference type="InParanoid" id="A0A2N3N2U2"/>
<dbReference type="VEuPathDB" id="FungiDB:jhhlp_006825"/>
<dbReference type="Gene3D" id="3.40.630.30">
    <property type="match status" value="1"/>
</dbReference>
<dbReference type="PANTHER" id="PTHR43792">
    <property type="entry name" value="GNAT FAMILY, PUTATIVE (AFU_ORTHOLOGUE AFUA_3G00765)-RELATED-RELATED"/>
    <property type="match status" value="1"/>
</dbReference>
<name>A0A2N3N2U2_9PEZI</name>
<dbReference type="InterPro" id="IPR016181">
    <property type="entry name" value="Acyl_CoA_acyltransferase"/>
</dbReference>
<dbReference type="Proteomes" id="UP000233524">
    <property type="component" value="Unassembled WGS sequence"/>
</dbReference>
<sequence>MDPKPWHPTAYNIQTPRLTLRTPTPADVEPFFKLLQTPQNFPHDPMEKDLTVEKLSEHVDRMVTAAASGKNGFLMFASRETGELVGFGGYNCFEMHAPSAFLGNREAVEGEEKEEEERMTDFGVVLDYKHWRKRYGIEILCALVEYARAELGCELFRVETGMENGPWRALMGAMGFGGSERPAKASYDGAVECLAWRFDGGMWEEAKKGMREAGKWPLGG</sequence>
<protein>
    <recommendedName>
        <fullName evidence="1">N-acetyltransferase domain-containing protein</fullName>
    </recommendedName>
</protein>
<evidence type="ECO:0000259" key="1">
    <source>
        <dbReference type="Pfam" id="PF13302"/>
    </source>
</evidence>
<dbReference type="Pfam" id="PF13302">
    <property type="entry name" value="Acetyltransf_3"/>
    <property type="match status" value="1"/>
</dbReference>
<dbReference type="InterPro" id="IPR051531">
    <property type="entry name" value="N-acetyltransferase"/>
</dbReference>
<dbReference type="SUPFAM" id="SSF55729">
    <property type="entry name" value="Acyl-CoA N-acyltransferases (Nat)"/>
    <property type="match status" value="1"/>
</dbReference>
<gene>
    <name evidence="2" type="ORF">jhhlp_006825</name>
</gene>
<keyword evidence="3" id="KW-1185">Reference proteome</keyword>